<keyword evidence="7" id="KW-0677">Repeat</keyword>
<evidence type="ECO:0000256" key="7">
    <source>
        <dbReference type="ARBA" id="ARBA00022737"/>
    </source>
</evidence>
<feature type="region of interest" description="Disordered" evidence="14">
    <location>
        <begin position="1"/>
        <end position="30"/>
    </location>
</feature>
<dbReference type="GO" id="GO:0004660">
    <property type="term" value="F:protein farnesyltransferase activity"/>
    <property type="evidence" value="ECO:0007669"/>
    <property type="project" value="UniProtKB-EC"/>
</dbReference>
<evidence type="ECO:0000256" key="5">
    <source>
        <dbReference type="ARBA" id="ARBA00022602"/>
    </source>
</evidence>
<keyword evidence="6" id="KW-0808">Transferase</keyword>
<evidence type="ECO:0000256" key="13">
    <source>
        <dbReference type="ARBA" id="ARBA00043219"/>
    </source>
</evidence>
<protein>
    <recommendedName>
        <fullName evidence="9">Protein farnesyltransferase/geranylgeranyltransferase type-1 subunit alpha</fullName>
        <ecNumber evidence="4">2.5.1.58</ecNumber>
        <ecNumber evidence="3">2.5.1.59</ecNumber>
    </recommendedName>
    <alternativeName>
        <fullName evidence="12">CAAX farnesyltransferase subunit alpha</fullName>
    </alternativeName>
    <alternativeName>
        <fullName evidence="11">FTase-alpha</fullName>
    </alternativeName>
    <alternativeName>
        <fullName evidence="10">Ras proteins prenyltransferase subunit alpha</fullName>
    </alternativeName>
    <alternativeName>
        <fullName evidence="13">Type I protein geranyl-geranyltransferase subunit alpha</fullName>
    </alternativeName>
</protein>
<dbReference type="GO" id="GO:0004662">
    <property type="term" value="F:CAAX-protein geranylgeranyltransferase activity"/>
    <property type="evidence" value="ECO:0007669"/>
    <property type="project" value="UniProtKB-EC"/>
</dbReference>
<evidence type="ECO:0000256" key="14">
    <source>
        <dbReference type="SAM" id="MobiDB-lite"/>
    </source>
</evidence>
<evidence type="ECO:0000256" key="2">
    <source>
        <dbReference type="ARBA" id="ARBA00006734"/>
    </source>
</evidence>
<dbReference type="EMBL" id="GECZ01008460">
    <property type="protein sequence ID" value="JAS61309.1"/>
    <property type="molecule type" value="Transcribed_RNA"/>
</dbReference>
<dbReference type="AlphaFoldDB" id="A0A1B6GFV6"/>
<dbReference type="PANTHER" id="PTHR11129:SF1">
    <property type="entry name" value="PROTEIN FARNESYLTRANSFERASE_GERANYLGERANYLTRANSFERASE TYPE-1 SUBUNIT ALPHA"/>
    <property type="match status" value="1"/>
</dbReference>
<evidence type="ECO:0000256" key="8">
    <source>
        <dbReference type="ARBA" id="ARBA00022842"/>
    </source>
</evidence>
<keyword evidence="5" id="KW-0637">Prenyltransferase</keyword>
<accession>A0A1B6GFV6</accession>
<dbReference type="PANTHER" id="PTHR11129">
    <property type="entry name" value="PROTEIN FARNESYLTRANSFERASE ALPHA SUBUNIT/RAB GERANYLGERANYL TRANSFERASE ALPHA SUBUNIT"/>
    <property type="match status" value="1"/>
</dbReference>
<evidence type="ECO:0000256" key="10">
    <source>
        <dbReference type="ARBA" id="ARBA00041392"/>
    </source>
</evidence>
<evidence type="ECO:0000256" key="11">
    <source>
        <dbReference type="ARBA" id="ARBA00042436"/>
    </source>
</evidence>
<comment type="similarity">
    <text evidence="2">Belongs to the protein prenyltransferase subunit alpha family.</text>
</comment>
<evidence type="ECO:0000313" key="15">
    <source>
        <dbReference type="EMBL" id="JAS61309.1"/>
    </source>
</evidence>
<evidence type="ECO:0000256" key="3">
    <source>
        <dbReference type="ARBA" id="ARBA00012700"/>
    </source>
</evidence>
<dbReference type="Pfam" id="PF01239">
    <property type="entry name" value="PPTA"/>
    <property type="match status" value="5"/>
</dbReference>
<dbReference type="EC" id="2.5.1.59" evidence="3"/>
<organism evidence="15">
    <name type="scientific">Cuerna arida</name>
    <dbReference type="NCBI Taxonomy" id="1464854"/>
    <lineage>
        <taxon>Eukaryota</taxon>
        <taxon>Metazoa</taxon>
        <taxon>Ecdysozoa</taxon>
        <taxon>Arthropoda</taxon>
        <taxon>Hexapoda</taxon>
        <taxon>Insecta</taxon>
        <taxon>Pterygota</taxon>
        <taxon>Neoptera</taxon>
        <taxon>Paraneoptera</taxon>
        <taxon>Hemiptera</taxon>
        <taxon>Auchenorrhyncha</taxon>
        <taxon>Membracoidea</taxon>
        <taxon>Cicadellidae</taxon>
        <taxon>Cicadellinae</taxon>
        <taxon>Proconiini</taxon>
        <taxon>Cuerna</taxon>
    </lineage>
</organism>
<sequence>MGDSSPDLDSGEESSTLYKDRPDWADIKPLPQDDGPVPIVAIAYSEKFRDVYDYFRAILKKNEMSERALRLTVDALNLNPANYTVWQFRREILKALNKDLNVELEHVENVIEENPKNYQVWHHRRVIVEWIGHPGQELEVTAEILRGDAKNYHAWQHRQWVISTFKLFDNEMDYVNQLIEKDIRNNSAWNQRYFIVNHASNFDPDVIASEITYTLNKIKLVPKNESPWNYLRGLLLHCEAGLSEPEVLSFCNSLYTEGCRSAHLLAYLVDAAIEQADRGQGDNNSLADSARKMCQELAEKYDPIRAAYWKYVERTLDHVSMSNSVAP</sequence>
<dbReference type="GO" id="GO:0005953">
    <property type="term" value="C:CAAX-protein geranylgeranyltransferase complex"/>
    <property type="evidence" value="ECO:0007669"/>
    <property type="project" value="TreeGrafter"/>
</dbReference>
<evidence type="ECO:0000256" key="6">
    <source>
        <dbReference type="ARBA" id="ARBA00022679"/>
    </source>
</evidence>
<evidence type="ECO:0000256" key="9">
    <source>
        <dbReference type="ARBA" id="ARBA00040965"/>
    </source>
</evidence>
<gene>
    <name evidence="15" type="ORF">g.24440</name>
</gene>
<comment type="cofactor">
    <cofactor evidence="1">
        <name>Mg(2+)</name>
        <dbReference type="ChEBI" id="CHEBI:18420"/>
    </cofactor>
</comment>
<dbReference type="SUPFAM" id="SSF48439">
    <property type="entry name" value="Protein prenylyltransferase"/>
    <property type="match status" value="1"/>
</dbReference>
<proteinExistence type="inferred from homology"/>
<evidence type="ECO:0000256" key="4">
    <source>
        <dbReference type="ARBA" id="ARBA00012702"/>
    </source>
</evidence>
<dbReference type="Gene3D" id="1.25.40.120">
    <property type="entry name" value="Protein prenylyltransferase"/>
    <property type="match status" value="1"/>
</dbReference>
<evidence type="ECO:0000256" key="1">
    <source>
        <dbReference type="ARBA" id="ARBA00001946"/>
    </source>
</evidence>
<dbReference type="InterPro" id="IPR002088">
    <property type="entry name" value="Prenyl_trans_a"/>
</dbReference>
<reference evidence="15" key="1">
    <citation type="submission" date="2015-11" db="EMBL/GenBank/DDBJ databases">
        <title>De novo transcriptome assembly of four potential Pierce s Disease insect vectors from Arizona vineyards.</title>
        <authorList>
            <person name="Tassone E.E."/>
        </authorList>
    </citation>
    <scope>NUCLEOTIDE SEQUENCE</scope>
</reference>
<dbReference type="GO" id="GO:0005965">
    <property type="term" value="C:protein farnesyltransferase complex"/>
    <property type="evidence" value="ECO:0007669"/>
    <property type="project" value="TreeGrafter"/>
</dbReference>
<dbReference type="EC" id="2.5.1.58" evidence="4"/>
<evidence type="ECO:0000256" key="12">
    <source>
        <dbReference type="ARBA" id="ARBA00043086"/>
    </source>
</evidence>
<keyword evidence="8" id="KW-0460">Magnesium</keyword>
<dbReference type="PROSITE" id="PS51147">
    <property type="entry name" value="PFTA"/>
    <property type="match status" value="5"/>
</dbReference>
<name>A0A1B6GFV6_9HEMI</name>